<dbReference type="InterPro" id="IPR042105">
    <property type="entry name" value="Ribosomal_bL31_sf"/>
</dbReference>
<dbReference type="GO" id="GO:0005840">
    <property type="term" value="C:ribosome"/>
    <property type="evidence" value="ECO:0007669"/>
    <property type="project" value="UniProtKB-KW"/>
</dbReference>
<dbReference type="NCBIfam" id="NF000612">
    <property type="entry name" value="PRK00019.1"/>
    <property type="match status" value="1"/>
</dbReference>
<dbReference type="SUPFAM" id="SSF143800">
    <property type="entry name" value="L28p-like"/>
    <property type="match status" value="1"/>
</dbReference>
<dbReference type="Pfam" id="PF01197">
    <property type="entry name" value="Ribosomal_L31"/>
    <property type="match status" value="1"/>
</dbReference>
<keyword evidence="5 8" id="KW-0689">Ribosomal protein</keyword>
<dbReference type="Gene3D" id="4.10.830.30">
    <property type="entry name" value="Ribosomal protein L31"/>
    <property type="match status" value="1"/>
</dbReference>
<comment type="function">
    <text evidence="8">Binds the 23S rRNA.</text>
</comment>
<reference evidence="9 10" key="1">
    <citation type="submission" date="2016-09" db="EMBL/GenBank/DDBJ databases">
        <title>Genome-resolved meta-omics ties microbial dynamics to process performance in biotechnology for thiocyanate degradation.</title>
        <authorList>
            <person name="Kantor R.S."/>
            <person name="Huddy R.J."/>
            <person name="Iyer R."/>
            <person name="Thomas B.C."/>
            <person name="Brown C.T."/>
            <person name="Anantharaman K."/>
            <person name="Tringe S."/>
            <person name="Hettich R.L."/>
            <person name="Harrison S.T."/>
            <person name="Banfield J.F."/>
        </authorList>
    </citation>
    <scope>NUCLEOTIDE SEQUENCE [LARGE SCALE GENOMIC DNA]</scope>
    <source>
        <strain evidence="9">59-99</strain>
    </source>
</reference>
<evidence type="ECO:0000256" key="6">
    <source>
        <dbReference type="ARBA" id="ARBA00023274"/>
    </source>
</evidence>
<evidence type="ECO:0000313" key="10">
    <source>
        <dbReference type="Proteomes" id="UP000184233"/>
    </source>
</evidence>
<dbReference type="NCBIfam" id="TIGR00105">
    <property type="entry name" value="L31"/>
    <property type="match status" value="1"/>
</dbReference>
<keyword evidence="4 8" id="KW-0694">RNA-binding</keyword>
<name>A0A1M3L6K8_9BACT</name>
<dbReference type="InterPro" id="IPR027491">
    <property type="entry name" value="Ribosomal_bL31_A"/>
</dbReference>
<dbReference type="AlphaFoldDB" id="A0A1M3L6K8"/>
<dbReference type="EMBL" id="MKVH01000002">
    <property type="protein sequence ID" value="OJX61212.1"/>
    <property type="molecule type" value="Genomic_DNA"/>
</dbReference>
<dbReference type="PANTHER" id="PTHR33280:SF6">
    <property type="entry name" value="LARGE RIBOSOMAL SUBUNIT PROTEIN BL31A"/>
    <property type="match status" value="1"/>
</dbReference>
<dbReference type="GO" id="GO:1990904">
    <property type="term" value="C:ribonucleoprotein complex"/>
    <property type="evidence" value="ECO:0007669"/>
    <property type="project" value="UniProtKB-KW"/>
</dbReference>
<dbReference type="Proteomes" id="UP000184233">
    <property type="component" value="Unassembled WGS sequence"/>
</dbReference>
<evidence type="ECO:0000313" key="9">
    <source>
        <dbReference type="EMBL" id="OJX61212.1"/>
    </source>
</evidence>
<evidence type="ECO:0000256" key="4">
    <source>
        <dbReference type="ARBA" id="ARBA00022884"/>
    </source>
</evidence>
<dbReference type="GO" id="GO:0019843">
    <property type="term" value="F:rRNA binding"/>
    <property type="evidence" value="ECO:0007669"/>
    <property type="project" value="UniProtKB-KW"/>
</dbReference>
<organism evidence="9 10">
    <name type="scientific">Candidatus Kapaibacterium thiocyanatum</name>
    <dbReference type="NCBI Taxonomy" id="1895771"/>
    <lineage>
        <taxon>Bacteria</taxon>
        <taxon>Pseudomonadati</taxon>
        <taxon>Candidatus Kapaibacteriota</taxon>
        <taxon>Candidatus Kapaibacteriia</taxon>
        <taxon>Candidatus Kapaibacteriales</taxon>
        <taxon>Candidatus Kapaibacteriaceae</taxon>
        <taxon>Candidatus Kapaibacterium</taxon>
    </lineage>
</organism>
<evidence type="ECO:0000256" key="8">
    <source>
        <dbReference type="HAMAP-Rule" id="MF_00501"/>
    </source>
</evidence>
<dbReference type="PROSITE" id="PS01143">
    <property type="entry name" value="RIBOSOMAL_L31"/>
    <property type="match status" value="1"/>
</dbReference>
<sequence>MKKGIHPAYKTIDVVMTDGSTFQTRSCFKGERMVLEIDSKSHPFYTGKQMLVDTAGRVERFNKRFEKTKAIKDAKTK</sequence>
<comment type="subunit">
    <text evidence="2 8">Part of the 50S ribosomal subunit.</text>
</comment>
<keyword evidence="3 8" id="KW-0699">rRNA-binding</keyword>
<protein>
    <recommendedName>
        <fullName evidence="7 8">Large ribosomal subunit protein bL31</fullName>
    </recommendedName>
</protein>
<dbReference type="PRINTS" id="PR01249">
    <property type="entry name" value="RIBOSOMALL31"/>
</dbReference>
<accession>A0A1M3L6K8</accession>
<evidence type="ECO:0000256" key="2">
    <source>
        <dbReference type="ARBA" id="ARBA00011838"/>
    </source>
</evidence>
<comment type="similarity">
    <text evidence="1 8">Belongs to the bacterial ribosomal protein bL31 family. Type A subfamily.</text>
</comment>
<gene>
    <name evidence="8" type="primary">rpmE</name>
    <name evidence="9" type="ORF">BGO89_01080</name>
</gene>
<dbReference type="InterPro" id="IPR002150">
    <property type="entry name" value="Ribosomal_bL31"/>
</dbReference>
<dbReference type="STRING" id="1895771.BGO89_01080"/>
<evidence type="ECO:0000256" key="1">
    <source>
        <dbReference type="ARBA" id="ARBA00009296"/>
    </source>
</evidence>
<dbReference type="PANTHER" id="PTHR33280">
    <property type="entry name" value="50S RIBOSOMAL PROTEIN L31, CHLOROPLASTIC"/>
    <property type="match status" value="1"/>
</dbReference>
<comment type="caution">
    <text evidence="9">The sequence shown here is derived from an EMBL/GenBank/DDBJ whole genome shotgun (WGS) entry which is preliminary data.</text>
</comment>
<evidence type="ECO:0000256" key="5">
    <source>
        <dbReference type="ARBA" id="ARBA00022980"/>
    </source>
</evidence>
<keyword evidence="6 8" id="KW-0687">Ribonucleoprotein</keyword>
<proteinExistence type="inferred from homology"/>
<dbReference type="GO" id="GO:0003735">
    <property type="term" value="F:structural constituent of ribosome"/>
    <property type="evidence" value="ECO:0007669"/>
    <property type="project" value="InterPro"/>
</dbReference>
<dbReference type="GO" id="GO:0006412">
    <property type="term" value="P:translation"/>
    <property type="evidence" value="ECO:0007669"/>
    <property type="project" value="UniProtKB-UniRule"/>
</dbReference>
<comment type="caution">
    <text evidence="8">Lacks conserved residue(s) required for the propagation of feature annotation.</text>
</comment>
<dbReference type="NCBIfam" id="NF001809">
    <property type="entry name" value="PRK00528.1"/>
    <property type="match status" value="1"/>
</dbReference>
<dbReference type="HAMAP" id="MF_00501">
    <property type="entry name" value="Ribosomal_bL31_1"/>
    <property type="match status" value="1"/>
</dbReference>
<dbReference type="InterPro" id="IPR034704">
    <property type="entry name" value="Ribosomal_bL28/bL31-like_sf"/>
</dbReference>
<evidence type="ECO:0000256" key="7">
    <source>
        <dbReference type="ARBA" id="ARBA00035687"/>
    </source>
</evidence>
<evidence type="ECO:0000256" key="3">
    <source>
        <dbReference type="ARBA" id="ARBA00022730"/>
    </source>
</evidence>